<reference evidence="3" key="1">
    <citation type="journal article" date="2023" name="Mol. Phylogenet. Evol.">
        <title>Genome-scale phylogeny and comparative genomics of the fungal order Sordariales.</title>
        <authorList>
            <person name="Hensen N."/>
            <person name="Bonometti L."/>
            <person name="Westerberg I."/>
            <person name="Brannstrom I.O."/>
            <person name="Guillou S."/>
            <person name="Cros-Aarteil S."/>
            <person name="Calhoun S."/>
            <person name="Haridas S."/>
            <person name="Kuo A."/>
            <person name="Mondo S."/>
            <person name="Pangilinan J."/>
            <person name="Riley R."/>
            <person name="LaButti K."/>
            <person name="Andreopoulos B."/>
            <person name="Lipzen A."/>
            <person name="Chen C."/>
            <person name="Yan M."/>
            <person name="Daum C."/>
            <person name="Ng V."/>
            <person name="Clum A."/>
            <person name="Steindorff A."/>
            <person name="Ohm R.A."/>
            <person name="Martin F."/>
            <person name="Silar P."/>
            <person name="Natvig D.O."/>
            <person name="Lalanne C."/>
            <person name="Gautier V."/>
            <person name="Ament-Velasquez S.L."/>
            <person name="Kruys A."/>
            <person name="Hutchinson M.I."/>
            <person name="Powell A.J."/>
            <person name="Barry K."/>
            <person name="Miller A.N."/>
            <person name="Grigoriev I.V."/>
            <person name="Debuchy R."/>
            <person name="Gladieux P."/>
            <person name="Hiltunen Thoren M."/>
            <person name="Johannesson H."/>
        </authorList>
    </citation>
    <scope>NUCLEOTIDE SEQUENCE</scope>
    <source>
        <strain evidence="3">CBS 958.72</strain>
    </source>
</reference>
<dbReference type="SUPFAM" id="SSF53850">
    <property type="entry name" value="Periplasmic binding protein-like II"/>
    <property type="match status" value="1"/>
</dbReference>
<proteinExistence type="predicted"/>
<keyword evidence="4" id="KW-1185">Reference proteome</keyword>
<comment type="caution">
    <text evidence="3">The sequence shown here is derived from an EMBL/GenBank/DDBJ whole genome shotgun (WGS) entry which is preliminary data.</text>
</comment>
<dbReference type="Proteomes" id="UP001287356">
    <property type="component" value="Unassembled WGS sequence"/>
</dbReference>
<evidence type="ECO:0000313" key="3">
    <source>
        <dbReference type="EMBL" id="KAK3377114.1"/>
    </source>
</evidence>
<evidence type="ECO:0000256" key="2">
    <source>
        <dbReference type="SAM" id="SignalP"/>
    </source>
</evidence>
<evidence type="ECO:0000256" key="1">
    <source>
        <dbReference type="ARBA" id="ARBA00022729"/>
    </source>
</evidence>
<sequence>MHHITALALASLAISQVLAYEVTLGFNSTVAVENRTLDEIYRAALAEGGTVTLWHGGDEANQMDGVKEAFESWFHGMTLNVTVDLSKYLDGNLDQQLAASNVYDDSIIEGALLHYAPKGFEQVYPTFRDPNAAWYGVEIFGWSFVWNTDKLNISLAEFADILRPELKDKLVITYPNDDDAVFYAFDLMSVDGTFPNLEHGDVYELFTADPDGRPLPYMRFLEIRYAVQKLIAGPQASGALEDIFDGEPPEGGLGPALHLWRWLAAHHGGRKT</sequence>
<gene>
    <name evidence="3" type="ORF">B0T24DRAFT_677969</name>
</gene>
<dbReference type="Gene3D" id="3.40.190.10">
    <property type="entry name" value="Periplasmic binding protein-like II"/>
    <property type="match status" value="2"/>
</dbReference>
<dbReference type="PANTHER" id="PTHR30006">
    <property type="entry name" value="THIAMINE-BINDING PERIPLASMIC PROTEIN-RELATED"/>
    <property type="match status" value="1"/>
</dbReference>
<name>A0AAE0NC24_9PEZI</name>
<accession>A0AAE0NC24</accession>
<feature type="chain" id="PRO_5042034967" evidence="2">
    <location>
        <begin position="20"/>
        <end position="272"/>
    </location>
</feature>
<organism evidence="3 4">
    <name type="scientific">Lasiosphaeria ovina</name>
    <dbReference type="NCBI Taxonomy" id="92902"/>
    <lineage>
        <taxon>Eukaryota</taxon>
        <taxon>Fungi</taxon>
        <taxon>Dikarya</taxon>
        <taxon>Ascomycota</taxon>
        <taxon>Pezizomycotina</taxon>
        <taxon>Sordariomycetes</taxon>
        <taxon>Sordariomycetidae</taxon>
        <taxon>Sordariales</taxon>
        <taxon>Lasiosphaeriaceae</taxon>
        <taxon>Lasiosphaeria</taxon>
    </lineage>
</organism>
<protein>
    <submittedName>
        <fullName evidence="3">Uncharacterized protein</fullName>
    </submittedName>
</protein>
<reference evidence="3" key="2">
    <citation type="submission" date="2023-06" db="EMBL/GenBank/DDBJ databases">
        <authorList>
            <consortium name="Lawrence Berkeley National Laboratory"/>
            <person name="Haridas S."/>
            <person name="Hensen N."/>
            <person name="Bonometti L."/>
            <person name="Westerberg I."/>
            <person name="Brannstrom I.O."/>
            <person name="Guillou S."/>
            <person name="Cros-Aarteil S."/>
            <person name="Calhoun S."/>
            <person name="Kuo A."/>
            <person name="Mondo S."/>
            <person name="Pangilinan J."/>
            <person name="Riley R."/>
            <person name="Labutti K."/>
            <person name="Andreopoulos B."/>
            <person name="Lipzen A."/>
            <person name="Chen C."/>
            <person name="Yanf M."/>
            <person name="Daum C."/>
            <person name="Ng V."/>
            <person name="Clum A."/>
            <person name="Steindorff A."/>
            <person name="Ohm R."/>
            <person name="Martin F."/>
            <person name="Silar P."/>
            <person name="Natvig D."/>
            <person name="Lalanne C."/>
            <person name="Gautier V."/>
            <person name="Ament-Velasquez S.L."/>
            <person name="Kruys A."/>
            <person name="Hutchinson M.I."/>
            <person name="Powell A.J."/>
            <person name="Barry K."/>
            <person name="Miller A.N."/>
            <person name="Grigoriev I.V."/>
            <person name="Debuchy R."/>
            <person name="Gladieux P."/>
            <person name="Thoren M.H."/>
            <person name="Johannesson H."/>
        </authorList>
    </citation>
    <scope>NUCLEOTIDE SEQUENCE</scope>
    <source>
        <strain evidence="3">CBS 958.72</strain>
    </source>
</reference>
<dbReference type="PANTHER" id="PTHR30006:SF2">
    <property type="entry name" value="ABC TRANSPORTER SUBSTRATE-BINDING PROTEIN"/>
    <property type="match status" value="1"/>
</dbReference>
<keyword evidence="1 2" id="KW-0732">Signal</keyword>
<dbReference type="AlphaFoldDB" id="A0AAE0NC24"/>
<feature type="signal peptide" evidence="2">
    <location>
        <begin position="1"/>
        <end position="19"/>
    </location>
</feature>
<dbReference type="EMBL" id="JAULSN010000003">
    <property type="protein sequence ID" value="KAK3377114.1"/>
    <property type="molecule type" value="Genomic_DNA"/>
</dbReference>
<evidence type="ECO:0000313" key="4">
    <source>
        <dbReference type="Proteomes" id="UP001287356"/>
    </source>
</evidence>